<comment type="caution">
    <text evidence="6">The sequence shown here is derived from an EMBL/GenBank/DDBJ whole genome shotgun (WGS) entry which is preliminary data.</text>
</comment>
<evidence type="ECO:0000313" key="6">
    <source>
        <dbReference type="EMBL" id="KAJ9563669.1"/>
    </source>
</evidence>
<evidence type="ECO:0000313" key="7">
    <source>
        <dbReference type="Proteomes" id="UP001172457"/>
    </source>
</evidence>
<dbReference type="InterPro" id="IPR001087">
    <property type="entry name" value="GDSL"/>
</dbReference>
<name>A0AA38TMM6_9ASTR</name>
<sequence length="412" mass="44884">MAVSSTFWSFTSFLVIIQLLLSSGGNNLYVNGCYTSIFSFGDSLADTGNLKQLAFIRNITGLVVPGLVPPYGENFYNQSTGRCTNGRLIIDFLAESLGLPLIPPYVSDKGSDNVVELGHGVNFAVAGATALHKSFLEPRGIVNICTNASLQVQLSWFKQYLPSICGNTSDCRKLIGRSLILMGEIGGNDYNYPILSGKPISEIKPIVPFVIDTIVSAVNELIEMGAQTLVVPGNFPIGCLPSYLTILGSEKEEYDKTTGCLIRLNEFAEYHNELLQKKLNQIQELHPNVVIMYADYYNAAMQIYRSPNKFGFTNGALKACCGAGGGPYNYNSSVGCGYPNATLCDQPDTYVSWDGIHLTEAAYKLISTSLFQGPYTIPQFNSLCHSLTSQVSDKLLKKNILGVVCFLRSAEV</sequence>
<evidence type="ECO:0000256" key="3">
    <source>
        <dbReference type="ARBA" id="ARBA00022801"/>
    </source>
</evidence>
<dbReference type="AlphaFoldDB" id="A0AA38TMM6"/>
<dbReference type="InterPro" id="IPR036514">
    <property type="entry name" value="SGNH_hydro_sf"/>
</dbReference>
<proteinExistence type="inferred from homology"/>
<organism evidence="6 7">
    <name type="scientific">Centaurea solstitialis</name>
    <name type="common">yellow star-thistle</name>
    <dbReference type="NCBI Taxonomy" id="347529"/>
    <lineage>
        <taxon>Eukaryota</taxon>
        <taxon>Viridiplantae</taxon>
        <taxon>Streptophyta</taxon>
        <taxon>Embryophyta</taxon>
        <taxon>Tracheophyta</taxon>
        <taxon>Spermatophyta</taxon>
        <taxon>Magnoliopsida</taxon>
        <taxon>eudicotyledons</taxon>
        <taxon>Gunneridae</taxon>
        <taxon>Pentapetalae</taxon>
        <taxon>asterids</taxon>
        <taxon>campanulids</taxon>
        <taxon>Asterales</taxon>
        <taxon>Asteraceae</taxon>
        <taxon>Carduoideae</taxon>
        <taxon>Cardueae</taxon>
        <taxon>Centaureinae</taxon>
        <taxon>Centaurea</taxon>
    </lineage>
</organism>
<dbReference type="EMBL" id="JARYMX010000002">
    <property type="protein sequence ID" value="KAJ9563669.1"/>
    <property type="molecule type" value="Genomic_DNA"/>
</dbReference>
<keyword evidence="4" id="KW-0325">Glycoprotein</keyword>
<dbReference type="SUPFAM" id="SSF52266">
    <property type="entry name" value="SGNH hydrolase"/>
    <property type="match status" value="1"/>
</dbReference>
<evidence type="ECO:0000256" key="2">
    <source>
        <dbReference type="ARBA" id="ARBA00022729"/>
    </source>
</evidence>
<dbReference type="CDD" id="cd01837">
    <property type="entry name" value="SGNH_plant_lipase_like"/>
    <property type="match status" value="1"/>
</dbReference>
<evidence type="ECO:0000256" key="1">
    <source>
        <dbReference type="ARBA" id="ARBA00008668"/>
    </source>
</evidence>
<accession>A0AA38TMM6</accession>
<keyword evidence="3" id="KW-0378">Hydrolase</keyword>
<dbReference type="InterPro" id="IPR035669">
    <property type="entry name" value="SGNH_plant_lipase-like"/>
</dbReference>
<dbReference type="Pfam" id="PF00657">
    <property type="entry name" value="Lipase_GDSL"/>
    <property type="match status" value="1"/>
</dbReference>
<comment type="similarity">
    <text evidence="1">Belongs to the 'GDSL' lipolytic enzyme family.</text>
</comment>
<evidence type="ECO:0000256" key="5">
    <source>
        <dbReference type="SAM" id="SignalP"/>
    </source>
</evidence>
<dbReference type="Gene3D" id="3.40.50.1110">
    <property type="entry name" value="SGNH hydrolase"/>
    <property type="match status" value="1"/>
</dbReference>
<keyword evidence="7" id="KW-1185">Reference proteome</keyword>
<keyword evidence="2 5" id="KW-0732">Signal</keyword>
<dbReference type="PANTHER" id="PTHR22835:SF631">
    <property type="entry name" value="SINAPINE ESTERASE"/>
    <property type="match status" value="1"/>
</dbReference>
<reference evidence="6" key="1">
    <citation type="submission" date="2023-03" db="EMBL/GenBank/DDBJ databases">
        <title>Chromosome-scale reference genome and RAD-based genetic map of yellow starthistle (Centaurea solstitialis) reveal putative structural variation and QTLs associated with invader traits.</title>
        <authorList>
            <person name="Reatini B."/>
            <person name="Cang F.A."/>
            <person name="Jiang Q."/>
            <person name="Mckibben M.T.W."/>
            <person name="Barker M.S."/>
            <person name="Rieseberg L.H."/>
            <person name="Dlugosch K.M."/>
        </authorList>
    </citation>
    <scope>NUCLEOTIDE SEQUENCE</scope>
    <source>
        <strain evidence="6">CAN-66</strain>
        <tissue evidence="6">Leaf</tissue>
    </source>
</reference>
<gene>
    <name evidence="6" type="ORF">OSB04_008829</name>
</gene>
<dbReference type="Proteomes" id="UP001172457">
    <property type="component" value="Chromosome 2"/>
</dbReference>
<feature type="signal peptide" evidence="5">
    <location>
        <begin position="1"/>
        <end position="24"/>
    </location>
</feature>
<feature type="chain" id="PRO_5041404732" evidence="5">
    <location>
        <begin position="25"/>
        <end position="412"/>
    </location>
</feature>
<dbReference type="GO" id="GO:0016788">
    <property type="term" value="F:hydrolase activity, acting on ester bonds"/>
    <property type="evidence" value="ECO:0007669"/>
    <property type="project" value="InterPro"/>
</dbReference>
<dbReference type="PANTHER" id="PTHR22835">
    <property type="entry name" value="ZINC FINGER FYVE DOMAIN CONTAINING PROTEIN"/>
    <property type="match status" value="1"/>
</dbReference>
<evidence type="ECO:0000256" key="4">
    <source>
        <dbReference type="ARBA" id="ARBA00023180"/>
    </source>
</evidence>
<protein>
    <submittedName>
        <fullName evidence="6">Uncharacterized protein</fullName>
    </submittedName>
</protein>